<dbReference type="Gene3D" id="3.40.50.620">
    <property type="entry name" value="HUPs"/>
    <property type="match status" value="1"/>
</dbReference>
<comment type="similarity">
    <text evidence="1">Belongs to the universal stress protein A family.</text>
</comment>
<evidence type="ECO:0000259" key="2">
    <source>
        <dbReference type="Pfam" id="PF00582"/>
    </source>
</evidence>
<dbReference type="Proteomes" id="UP000075321">
    <property type="component" value="Unassembled WGS sequence"/>
</dbReference>
<dbReference type="InterPro" id="IPR014729">
    <property type="entry name" value="Rossmann-like_a/b/a_fold"/>
</dbReference>
<dbReference type="PANTHER" id="PTHR46268:SF6">
    <property type="entry name" value="UNIVERSAL STRESS PROTEIN UP12"/>
    <property type="match status" value="1"/>
</dbReference>
<sequence>MYDIIVGVDTDVERARTQAEAIAALPGSEEINAILVHVFGDEGGDMESVDAVEEARSLLEEANVEVTTEGVGGDTAMALLDTAARYEADCLCVAGRKRSPTGKALFGSVTQDVIMGTDRPTLVCSTEE</sequence>
<dbReference type="InterPro" id="IPR006016">
    <property type="entry name" value="UspA"/>
</dbReference>
<evidence type="ECO:0000256" key="1">
    <source>
        <dbReference type="ARBA" id="ARBA00008791"/>
    </source>
</evidence>
<dbReference type="CDD" id="cd00293">
    <property type="entry name" value="USP-like"/>
    <property type="match status" value="1"/>
</dbReference>
<evidence type="ECO:0000313" key="4">
    <source>
        <dbReference type="Proteomes" id="UP000075321"/>
    </source>
</evidence>
<name>A0A151AIS1_9EURY</name>
<protein>
    <submittedName>
        <fullName evidence="3">Universal stress protein family protein</fullName>
    </submittedName>
</protein>
<keyword evidence="4" id="KW-1185">Reference proteome</keyword>
<reference evidence="3 4" key="1">
    <citation type="submission" date="2016-02" db="EMBL/GenBank/DDBJ databases">
        <title>Genome sequence of Halalkalicoccus paucihalophilus DSM 24557.</title>
        <authorList>
            <person name="Poehlein A."/>
            <person name="Daniel R."/>
        </authorList>
    </citation>
    <scope>NUCLEOTIDE SEQUENCE [LARGE SCALE GENOMIC DNA]</scope>
    <source>
        <strain evidence="3 4">DSM 24557</strain>
    </source>
</reference>
<evidence type="ECO:0000313" key="3">
    <source>
        <dbReference type="EMBL" id="KYH27523.1"/>
    </source>
</evidence>
<dbReference type="EMBL" id="LTAZ01000001">
    <property type="protein sequence ID" value="KYH27523.1"/>
    <property type="molecule type" value="Genomic_DNA"/>
</dbReference>
<dbReference type="PANTHER" id="PTHR46268">
    <property type="entry name" value="STRESS RESPONSE PROTEIN NHAX"/>
    <property type="match status" value="1"/>
</dbReference>
<dbReference type="RefSeq" id="WP_066378386.1">
    <property type="nucleotide sequence ID" value="NZ_LTAZ01000001.1"/>
</dbReference>
<gene>
    <name evidence="3" type="ORF">HAPAU_01910</name>
</gene>
<comment type="caution">
    <text evidence="3">The sequence shown here is derived from an EMBL/GenBank/DDBJ whole genome shotgun (WGS) entry which is preliminary data.</text>
</comment>
<organism evidence="3 4">
    <name type="scientific">Halalkalicoccus paucihalophilus</name>
    <dbReference type="NCBI Taxonomy" id="1008153"/>
    <lineage>
        <taxon>Archaea</taxon>
        <taxon>Methanobacteriati</taxon>
        <taxon>Methanobacteriota</taxon>
        <taxon>Stenosarchaea group</taxon>
        <taxon>Halobacteria</taxon>
        <taxon>Halobacteriales</taxon>
        <taxon>Halococcaceae</taxon>
        <taxon>Halalkalicoccus</taxon>
    </lineage>
</organism>
<dbReference type="Pfam" id="PF00582">
    <property type="entry name" value="Usp"/>
    <property type="match status" value="1"/>
</dbReference>
<feature type="domain" description="UspA" evidence="2">
    <location>
        <begin position="25"/>
        <end position="124"/>
    </location>
</feature>
<accession>A0A151AIS1</accession>
<dbReference type="AlphaFoldDB" id="A0A151AIS1"/>
<dbReference type="OrthoDB" id="281037at2157"/>
<dbReference type="PATRIC" id="fig|1008153.3.peg.194"/>
<proteinExistence type="inferred from homology"/>
<dbReference type="SUPFAM" id="SSF52402">
    <property type="entry name" value="Adenine nucleotide alpha hydrolases-like"/>
    <property type="match status" value="1"/>
</dbReference>